<evidence type="ECO:0000256" key="4">
    <source>
        <dbReference type="ARBA" id="ARBA00022664"/>
    </source>
</evidence>
<feature type="compositionally biased region" description="Low complexity" evidence="5">
    <location>
        <begin position="312"/>
        <end position="330"/>
    </location>
</feature>
<dbReference type="AlphaFoldDB" id="A0A836C270"/>
<feature type="compositionally biased region" description="Pro residues" evidence="5">
    <location>
        <begin position="245"/>
        <end position="288"/>
    </location>
</feature>
<comment type="caution">
    <text evidence="6">The sequence shown here is derived from an EMBL/GenBank/DDBJ whole genome shotgun (WGS) entry which is preliminary data.</text>
</comment>
<dbReference type="InterPro" id="IPR010334">
    <property type="entry name" value="Dcp1"/>
</dbReference>
<dbReference type="PANTHER" id="PTHR16290:SF0">
    <property type="entry name" value="DECAPPING PROTEIN 1, ISOFORM A"/>
    <property type="match status" value="1"/>
</dbReference>
<feature type="compositionally biased region" description="Pro residues" evidence="5">
    <location>
        <begin position="331"/>
        <end position="341"/>
    </location>
</feature>
<comment type="subcellular location">
    <subcellularLocation>
        <location evidence="1">Cytoplasm</location>
    </subcellularLocation>
</comment>
<sequence length="388" mass="39926">MAPPVAVASDTVAMLKRFDEDVEEVLASSGHVSMYTMAVETQSWSRKEVEGSLFILKRRGTPRFQLLVLNKLSTANYVEDVHSGLDFELNPPYLMYTHGNSEIIGVWFYEPDDLARVEEVLKRIKHQAGPAIAPAPTAQSAVKPARAAGGDDAFWDKPHHAATAAEKAAAAQRLGVQAPAPAAAAAPAAASPADGANNLANLLRNATIKQQQGPAASPATPPPAGGPLPPSFFAQARAPAVAPAPQAPPPQQQAPFPGAPPVHAPQPAPMPPHIAPSPQAPVATPPGPGGNALAKLFANANKGPAPPPPPHAAQAIPVPVPASPGAAGPAPHAPPPQPPPHAAAMAPPQAPGAVPDEERVRRLLGRIATNEGLLRMLAAEMRAVGMLQ</sequence>
<dbReference type="Gene3D" id="2.30.29.30">
    <property type="entry name" value="Pleckstrin-homology domain (PH domain)/Phosphotyrosine-binding domain (PTB)"/>
    <property type="match status" value="1"/>
</dbReference>
<dbReference type="InterPro" id="IPR011993">
    <property type="entry name" value="PH-like_dom_sf"/>
</dbReference>
<dbReference type="SUPFAM" id="SSF50729">
    <property type="entry name" value="PH domain-like"/>
    <property type="match status" value="1"/>
</dbReference>
<keyword evidence="4" id="KW-0507">mRNA processing</keyword>
<feature type="region of interest" description="Disordered" evidence="5">
    <location>
        <begin position="132"/>
        <end position="156"/>
    </location>
</feature>
<evidence type="ECO:0008006" key="8">
    <source>
        <dbReference type="Google" id="ProtNLM"/>
    </source>
</evidence>
<dbReference type="Proteomes" id="UP000612055">
    <property type="component" value="Unassembled WGS sequence"/>
</dbReference>
<gene>
    <name evidence="6" type="ORF">HYH03_005502</name>
</gene>
<evidence type="ECO:0000313" key="6">
    <source>
        <dbReference type="EMBL" id="KAG2496269.1"/>
    </source>
</evidence>
<feature type="compositionally biased region" description="Low complexity" evidence="5">
    <location>
        <begin position="234"/>
        <end position="244"/>
    </location>
</feature>
<dbReference type="Pfam" id="PF06058">
    <property type="entry name" value="DCP1"/>
    <property type="match status" value="1"/>
</dbReference>
<dbReference type="PANTHER" id="PTHR16290">
    <property type="entry name" value="TRANSCRIPTION FACTOR SMIF DECAPPING ENZYME DCP1"/>
    <property type="match status" value="1"/>
</dbReference>
<dbReference type="GO" id="GO:0008047">
    <property type="term" value="F:enzyme activator activity"/>
    <property type="evidence" value="ECO:0007669"/>
    <property type="project" value="InterPro"/>
</dbReference>
<dbReference type="GO" id="GO:0000932">
    <property type="term" value="C:P-body"/>
    <property type="evidence" value="ECO:0007669"/>
    <property type="project" value="TreeGrafter"/>
</dbReference>
<evidence type="ECO:0000256" key="3">
    <source>
        <dbReference type="ARBA" id="ARBA00022490"/>
    </source>
</evidence>
<organism evidence="6 7">
    <name type="scientific">Edaphochlamys debaryana</name>
    <dbReference type="NCBI Taxonomy" id="47281"/>
    <lineage>
        <taxon>Eukaryota</taxon>
        <taxon>Viridiplantae</taxon>
        <taxon>Chlorophyta</taxon>
        <taxon>core chlorophytes</taxon>
        <taxon>Chlorophyceae</taxon>
        <taxon>CS clade</taxon>
        <taxon>Chlamydomonadales</taxon>
        <taxon>Chlamydomonadales incertae sedis</taxon>
        <taxon>Edaphochlamys</taxon>
    </lineage>
</organism>
<accession>A0A836C270</accession>
<reference evidence="6" key="1">
    <citation type="journal article" date="2020" name="bioRxiv">
        <title>Comparative genomics of Chlamydomonas.</title>
        <authorList>
            <person name="Craig R.J."/>
            <person name="Hasan A.R."/>
            <person name="Ness R.W."/>
            <person name="Keightley P.D."/>
        </authorList>
    </citation>
    <scope>NUCLEOTIDE SEQUENCE</scope>
    <source>
        <strain evidence="6">CCAP 11/70</strain>
    </source>
</reference>
<feature type="compositionally biased region" description="Low complexity" evidence="5">
    <location>
        <begin position="342"/>
        <end position="354"/>
    </location>
</feature>
<keyword evidence="3" id="KW-0963">Cytoplasm</keyword>
<dbReference type="PRINTS" id="PR01217">
    <property type="entry name" value="PRICHEXTENSN"/>
</dbReference>
<comment type="similarity">
    <text evidence="2">Belongs to the DCP1 family.</text>
</comment>
<name>A0A836C270_9CHLO</name>
<evidence type="ECO:0000256" key="1">
    <source>
        <dbReference type="ARBA" id="ARBA00004496"/>
    </source>
</evidence>
<dbReference type="GO" id="GO:0031087">
    <property type="term" value="P:deadenylation-independent decapping of nuclear-transcribed mRNA"/>
    <property type="evidence" value="ECO:0007669"/>
    <property type="project" value="TreeGrafter"/>
</dbReference>
<keyword evidence="7" id="KW-1185">Reference proteome</keyword>
<dbReference type="EMBL" id="JAEHOE010000019">
    <property type="protein sequence ID" value="KAG2496269.1"/>
    <property type="molecule type" value="Genomic_DNA"/>
</dbReference>
<evidence type="ECO:0000256" key="5">
    <source>
        <dbReference type="SAM" id="MobiDB-lite"/>
    </source>
</evidence>
<dbReference type="GO" id="GO:0000290">
    <property type="term" value="P:deadenylation-dependent decapping of nuclear-transcribed mRNA"/>
    <property type="evidence" value="ECO:0007669"/>
    <property type="project" value="InterPro"/>
</dbReference>
<dbReference type="CDD" id="cd13182">
    <property type="entry name" value="EVH1-like_Dcp1"/>
    <property type="match status" value="1"/>
</dbReference>
<proteinExistence type="inferred from homology"/>
<feature type="compositionally biased region" description="Low complexity" evidence="5">
    <location>
        <begin position="291"/>
        <end position="303"/>
    </location>
</feature>
<evidence type="ECO:0000313" key="7">
    <source>
        <dbReference type="Proteomes" id="UP000612055"/>
    </source>
</evidence>
<feature type="compositionally biased region" description="Pro residues" evidence="5">
    <location>
        <begin position="219"/>
        <end position="230"/>
    </location>
</feature>
<dbReference type="OrthoDB" id="440673at2759"/>
<dbReference type="GO" id="GO:0006397">
    <property type="term" value="P:mRNA processing"/>
    <property type="evidence" value="ECO:0007669"/>
    <property type="project" value="UniProtKB-KW"/>
</dbReference>
<dbReference type="GO" id="GO:0003729">
    <property type="term" value="F:mRNA binding"/>
    <property type="evidence" value="ECO:0007669"/>
    <property type="project" value="TreeGrafter"/>
</dbReference>
<feature type="region of interest" description="Disordered" evidence="5">
    <location>
        <begin position="209"/>
        <end position="354"/>
    </location>
</feature>
<evidence type="ECO:0000256" key="2">
    <source>
        <dbReference type="ARBA" id="ARBA00008778"/>
    </source>
</evidence>
<protein>
    <recommendedName>
        <fullName evidence="8">mRNA-decapping enzyme-like protein</fullName>
    </recommendedName>
</protein>